<feature type="transmembrane region" description="Helical" evidence="1">
    <location>
        <begin position="327"/>
        <end position="349"/>
    </location>
</feature>
<accession>A0ABV7ANX4</accession>
<keyword evidence="1" id="KW-1133">Transmembrane helix</keyword>
<organism evidence="2 3">
    <name type="scientific">Acidimangrovimonas pyrenivorans</name>
    <dbReference type="NCBI Taxonomy" id="2030798"/>
    <lineage>
        <taxon>Bacteria</taxon>
        <taxon>Pseudomonadati</taxon>
        <taxon>Pseudomonadota</taxon>
        <taxon>Alphaproteobacteria</taxon>
        <taxon>Rhodobacterales</taxon>
        <taxon>Paracoccaceae</taxon>
        <taxon>Acidimangrovimonas</taxon>
    </lineage>
</organism>
<protein>
    <submittedName>
        <fullName evidence="2">Uncharacterized protein</fullName>
    </submittedName>
</protein>
<name>A0ABV7ANX4_9RHOB</name>
<dbReference type="EMBL" id="JBHRSK010000026">
    <property type="protein sequence ID" value="MFC2970525.1"/>
    <property type="molecule type" value="Genomic_DNA"/>
</dbReference>
<gene>
    <name evidence="2" type="ORF">ACFOES_20705</name>
</gene>
<keyword evidence="3" id="KW-1185">Reference proteome</keyword>
<proteinExistence type="predicted"/>
<dbReference type="RefSeq" id="WP_377835569.1">
    <property type="nucleotide sequence ID" value="NZ_JBHRSK010000026.1"/>
</dbReference>
<sequence>MADTSEALAFFLEEADLGHLFVDWPAGMRLVICLDHDGDCAMLVYHADEEPRILRRAADLLRKPVGTFCVVPPRDGCPTRRMLFSEEQKLLALVSETENLYETASDYAINYAFAAEEGLDTELMTTGSSGAAAADPAAAAEEVQPTLPPIPPVSPHRAPSVVTPEIAPDRAAASARGNVPEGFRALSEDERRYSLFADGMLTLGRRGQLSLTAGDAAAEAGPAVTVDRIYFRDDLLSFAIPVATLREQGARGLPGRIMLGEHLFPAPLVETLARGPQPVRLTAAGAFIYVGLGPSRVPAAAAPAAAVPPAPASAAARPRRRGLLRSLLGGGAVAVLALLALQIGLSPAFSRADAPAKSLRDDVFAAAK</sequence>
<reference evidence="3" key="1">
    <citation type="journal article" date="2019" name="Int. J. Syst. Evol. Microbiol.">
        <title>The Global Catalogue of Microorganisms (GCM) 10K type strain sequencing project: providing services to taxonomists for standard genome sequencing and annotation.</title>
        <authorList>
            <consortium name="The Broad Institute Genomics Platform"/>
            <consortium name="The Broad Institute Genome Sequencing Center for Infectious Disease"/>
            <person name="Wu L."/>
            <person name="Ma J."/>
        </authorList>
    </citation>
    <scope>NUCLEOTIDE SEQUENCE [LARGE SCALE GENOMIC DNA]</scope>
    <source>
        <strain evidence="3">KCTC 62192</strain>
    </source>
</reference>
<evidence type="ECO:0000313" key="2">
    <source>
        <dbReference type="EMBL" id="MFC2970525.1"/>
    </source>
</evidence>
<comment type="caution">
    <text evidence="2">The sequence shown here is derived from an EMBL/GenBank/DDBJ whole genome shotgun (WGS) entry which is preliminary data.</text>
</comment>
<dbReference type="Proteomes" id="UP001595443">
    <property type="component" value="Unassembled WGS sequence"/>
</dbReference>
<keyword evidence="1" id="KW-0472">Membrane</keyword>
<evidence type="ECO:0000313" key="3">
    <source>
        <dbReference type="Proteomes" id="UP001595443"/>
    </source>
</evidence>
<keyword evidence="1" id="KW-0812">Transmembrane</keyword>
<evidence type="ECO:0000256" key="1">
    <source>
        <dbReference type="SAM" id="Phobius"/>
    </source>
</evidence>